<dbReference type="OrthoDB" id="6108017at2759"/>
<name>A0A6I9PHC1_9TELE</name>
<dbReference type="GeneID" id="104960115"/>
<evidence type="ECO:0000313" key="2">
    <source>
        <dbReference type="RefSeq" id="XP_010786383.1"/>
    </source>
</evidence>
<dbReference type="Gene3D" id="1.20.5.4820">
    <property type="match status" value="1"/>
</dbReference>
<keyword evidence="1" id="KW-1185">Reference proteome</keyword>
<gene>
    <name evidence="2" type="primary">LOC104960115</name>
</gene>
<protein>
    <submittedName>
        <fullName evidence="2">Unconventional myosin-Ib-like</fullName>
    </submittedName>
</protein>
<evidence type="ECO:0000313" key="1">
    <source>
        <dbReference type="Proteomes" id="UP000504611"/>
    </source>
</evidence>
<dbReference type="AlphaFoldDB" id="A0A6I9PHC1"/>
<organism evidence="1 2">
    <name type="scientific">Notothenia coriiceps</name>
    <name type="common">black rockcod</name>
    <dbReference type="NCBI Taxonomy" id="8208"/>
    <lineage>
        <taxon>Eukaryota</taxon>
        <taxon>Metazoa</taxon>
        <taxon>Chordata</taxon>
        <taxon>Craniata</taxon>
        <taxon>Vertebrata</taxon>
        <taxon>Euteleostomi</taxon>
        <taxon>Actinopterygii</taxon>
        <taxon>Neopterygii</taxon>
        <taxon>Teleostei</taxon>
        <taxon>Neoteleostei</taxon>
        <taxon>Acanthomorphata</taxon>
        <taxon>Eupercaria</taxon>
        <taxon>Perciformes</taxon>
        <taxon>Notothenioidei</taxon>
        <taxon>Nototheniidae</taxon>
        <taxon>Notothenia</taxon>
    </lineage>
</organism>
<dbReference type="SUPFAM" id="SSF52540">
    <property type="entry name" value="P-loop containing nucleoside triphosphate hydrolases"/>
    <property type="match status" value="1"/>
</dbReference>
<sequence length="209" mass="23577">MLDMQYRCCIIYSGQCNVTMTNETDICVGVNSTQLQLSLNSGQMLGDFCDFSVEEYACASLSGLKAEHLAAVLMCDRSSNSSSSRPVWKLLLSKASHVLDEALDLLPGKSLDPRNPAVSMILDSIREIRLDIYKMISEFTWPNHDLPSDKEAVKKLMQGCGFDHDAAYGKTKVFIRTPRTLFSLEEQRVEMVQRIVLFLQKVRPPHIRL</sequence>
<dbReference type="RefSeq" id="XP_010786383.1">
    <property type="nucleotide sequence ID" value="XM_010788081.1"/>
</dbReference>
<dbReference type="KEGG" id="ncc:104960115"/>
<dbReference type="InterPro" id="IPR027417">
    <property type="entry name" value="P-loop_NTPase"/>
</dbReference>
<reference evidence="2" key="1">
    <citation type="submission" date="2025-08" db="UniProtKB">
        <authorList>
            <consortium name="RefSeq"/>
        </authorList>
    </citation>
    <scope>IDENTIFICATION</scope>
    <source>
        <tissue evidence="2">Muscle</tissue>
    </source>
</reference>
<proteinExistence type="predicted"/>
<dbReference type="Proteomes" id="UP000504611">
    <property type="component" value="Unplaced"/>
</dbReference>
<accession>A0A6I9PHC1</accession>